<keyword evidence="2" id="KW-1185">Reference proteome</keyword>
<name>A0A4U5PF98_STECR</name>
<reference evidence="1 2" key="2">
    <citation type="journal article" date="2019" name="G3 (Bethesda)">
        <title>Hybrid Assembly of the Genome of the Entomopathogenic Nematode Steinernema carpocapsae Identifies the X-Chromosome.</title>
        <authorList>
            <person name="Serra L."/>
            <person name="Macchietto M."/>
            <person name="Macias-Munoz A."/>
            <person name="McGill C.J."/>
            <person name="Rodriguez I.M."/>
            <person name="Rodriguez B."/>
            <person name="Murad R."/>
            <person name="Mortazavi A."/>
        </authorList>
    </citation>
    <scope>NUCLEOTIDE SEQUENCE [LARGE SCALE GENOMIC DNA]</scope>
    <source>
        <strain evidence="1 2">ALL</strain>
    </source>
</reference>
<sequence length="253" mass="29588">MDKVPLEFKDSVGSVLPRGNALQHFSGFWHYLKLPVSVVFAIRTGSNCVYLSQLNTNHVPVSLTEIDKWRNYEFRRIMIEESLSGDLISTETMLLFKKMLTNSLTPAYFEVSHKLSNVPMQLRNFVRGISRLDYIYGYIERFWPSVERSIQADTLKVIKAYEVILTDQIFGDLVEWTGKPTFQSMDMTVAGGTVEYDRFFNQILMRRGRELKAQGRNFLIGVPNDQYRETAQELECRRWKYPESRFFLHISLI</sequence>
<dbReference type="Proteomes" id="UP000298663">
    <property type="component" value="Unassembled WGS sequence"/>
</dbReference>
<proteinExistence type="predicted"/>
<protein>
    <submittedName>
        <fullName evidence="1">Uncharacterized protein</fullName>
    </submittedName>
</protein>
<organism evidence="1 2">
    <name type="scientific">Steinernema carpocapsae</name>
    <name type="common">Entomopathogenic nematode</name>
    <dbReference type="NCBI Taxonomy" id="34508"/>
    <lineage>
        <taxon>Eukaryota</taxon>
        <taxon>Metazoa</taxon>
        <taxon>Ecdysozoa</taxon>
        <taxon>Nematoda</taxon>
        <taxon>Chromadorea</taxon>
        <taxon>Rhabditida</taxon>
        <taxon>Tylenchina</taxon>
        <taxon>Panagrolaimomorpha</taxon>
        <taxon>Strongyloidoidea</taxon>
        <taxon>Steinernematidae</taxon>
        <taxon>Steinernema</taxon>
    </lineage>
</organism>
<reference evidence="1 2" key="1">
    <citation type="journal article" date="2015" name="Genome Biol.">
        <title>Comparative genomics of Steinernema reveals deeply conserved gene regulatory networks.</title>
        <authorList>
            <person name="Dillman A.R."/>
            <person name="Macchietto M."/>
            <person name="Porter C.F."/>
            <person name="Rogers A."/>
            <person name="Williams B."/>
            <person name="Antoshechkin I."/>
            <person name="Lee M.M."/>
            <person name="Goodwin Z."/>
            <person name="Lu X."/>
            <person name="Lewis E.E."/>
            <person name="Goodrich-Blair H."/>
            <person name="Stock S.P."/>
            <person name="Adams B.J."/>
            <person name="Sternberg P.W."/>
            <person name="Mortazavi A."/>
        </authorList>
    </citation>
    <scope>NUCLEOTIDE SEQUENCE [LARGE SCALE GENOMIC DNA]</scope>
    <source>
        <strain evidence="1 2">ALL</strain>
    </source>
</reference>
<dbReference type="EMBL" id="AZBU02000002">
    <property type="protein sequence ID" value="TKR94754.1"/>
    <property type="molecule type" value="Genomic_DNA"/>
</dbReference>
<accession>A0A4U5PF98</accession>
<evidence type="ECO:0000313" key="2">
    <source>
        <dbReference type="Proteomes" id="UP000298663"/>
    </source>
</evidence>
<comment type="caution">
    <text evidence="1">The sequence shown here is derived from an EMBL/GenBank/DDBJ whole genome shotgun (WGS) entry which is preliminary data.</text>
</comment>
<evidence type="ECO:0000313" key="1">
    <source>
        <dbReference type="EMBL" id="TKR94754.1"/>
    </source>
</evidence>
<dbReference type="AlphaFoldDB" id="A0A4U5PF98"/>
<gene>
    <name evidence="1" type="ORF">L596_009005</name>
</gene>